<dbReference type="Proteomes" id="UP001501302">
    <property type="component" value="Unassembled WGS sequence"/>
</dbReference>
<name>A0ABP9GBJ4_9FLAO</name>
<comment type="caution">
    <text evidence="2">The sequence shown here is derived from an EMBL/GenBank/DDBJ whole genome shotgun (WGS) entry which is preliminary data.</text>
</comment>
<evidence type="ECO:0008006" key="4">
    <source>
        <dbReference type="Google" id="ProtNLM"/>
    </source>
</evidence>
<keyword evidence="1" id="KW-1133">Transmembrane helix</keyword>
<feature type="transmembrane region" description="Helical" evidence="1">
    <location>
        <begin position="138"/>
        <end position="171"/>
    </location>
</feature>
<evidence type="ECO:0000313" key="2">
    <source>
        <dbReference type="EMBL" id="GAA4936259.1"/>
    </source>
</evidence>
<gene>
    <name evidence="2" type="ORF">GCM10023314_05790</name>
</gene>
<evidence type="ECO:0000313" key="3">
    <source>
        <dbReference type="Proteomes" id="UP001501302"/>
    </source>
</evidence>
<dbReference type="RefSeq" id="WP_345190077.1">
    <property type="nucleotide sequence ID" value="NZ_BAABJJ010000009.1"/>
</dbReference>
<evidence type="ECO:0000256" key="1">
    <source>
        <dbReference type="SAM" id="Phobius"/>
    </source>
</evidence>
<feature type="transmembrane region" description="Helical" evidence="1">
    <location>
        <begin position="33"/>
        <end position="59"/>
    </location>
</feature>
<feature type="transmembrane region" description="Helical" evidence="1">
    <location>
        <begin position="79"/>
        <end position="102"/>
    </location>
</feature>
<dbReference type="EMBL" id="BAABJJ010000009">
    <property type="protein sequence ID" value="GAA4936259.1"/>
    <property type="molecule type" value="Genomic_DNA"/>
</dbReference>
<protein>
    <recommendedName>
        <fullName evidence="4">Glycerophosphoryl diester phosphodiesterase membrane domain-containing protein</fullName>
    </recommendedName>
</protein>
<organism evidence="2 3">
    <name type="scientific">Algibacter agarivorans</name>
    <dbReference type="NCBI Taxonomy" id="1109741"/>
    <lineage>
        <taxon>Bacteria</taxon>
        <taxon>Pseudomonadati</taxon>
        <taxon>Bacteroidota</taxon>
        <taxon>Flavobacteriia</taxon>
        <taxon>Flavobacteriales</taxon>
        <taxon>Flavobacteriaceae</taxon>
        <taxon>Algibacter</taxon>
    </lineage>
</organism>
<accession>A0ABP9GBJ4</accession>
<keyword evidence="1" id="KW-0472">Membrane</keyword>
<keyword evidence="3" id="KW-1185">Reference proteome</keyword>
<proteinExistence type="predicted"/>
<feature type="transmembrane region" description="Helical" evidence="1">
    <location>
        <begin position="215"/>
        <end position="235"/>
    </location>
</feature>
<sequence>MNTMTSLLEKVEHAKDLDFGDVFNKSIELFKKIWVQGLVTMLLTMLLMLPLYLVMYLPLIAMGVLDPDSMQQGGELNMALLIPFYLVMIVFMFFAMAIGLGLKAALYRICKTKDFNEATSDDYFYFFKKPYLGKTIKLGAIMLAVSLVAMLLCFFPIIYVMVPIALMNVIYAFNPDMSASEIVKVGFKLGNKKWLITFGLMVVSGFLAQMVGMLMCFVGVFVTASFAAIPLYFIYKETLGFNEQSDIDKIGKITE</sequence>
<reference evidence="3" key="1">
    <citation type="journal article" date="2019" name="Int. J. Syst. Evol. Microbiol.">
        <title>The Global Catalogue of Microorganisms (GCM) 10K type strain sequencing project: providing services to taxonomists for standard genome sequencing and annotation.</title>
        <authorList>
            <consortium name="The Broad Institute Genomics Platform"/>
            <consortium name="The Broad Institute Genome Sequencing Center for Infectious Disease"/>
            <person name="Wu L."/>
            <person name="Ma J."/>
        </authorList>
    </citation>
    <scope>NUCLEOTIDE SEQUENCE [LARGE SCALE GENOMIC DNA]</scope>
    <source>
        <strain evidence="3">JCM 18285</strain>
    </source>
</reference>
<keyword evidence="1" id="KW-0812">Transmembrane</keyword>